<evidence type="ECO:0000256" key="10">
    <source>
        <dbReference type="HAMAP-Rule" id="MF_03152"/>
    </source>
</evidence>
<feature type="binding site" evidence="10">
    <location>
        <position position="245"/>
    </location>
    <ligand>
        <name>S-adenosyl-L-methionine</name>
        <dbReference type="ChEBI" id="CHEBI:59789"/>
    </ligand>
</feature>
<keyword evidence="5 10" id="KW-0949">S-adenosyl-L-methionine</keyword>
<dbReference type="PANTHER" id="PTHR23245">
    <property type="entry name" value="TRNA METHYLTRANSFERASE"/>
    <property type="match status" value="1"/>
</dbReference>
<proteinExistence type="inferred from homology"/>
<keyword evidence="3 10" id="KW-0489">Methyltransferase</keyword>
<evidence type="ECO:0000256" key="5">
    <source>
        <dbReference type="ARBA" id="ARBA00022691"/>
    </source>
</evidence>
<gene>
    <name evidence="10" type="primary">TRM5</name>
    <name evidence="13" type="ORF">CPAG_00503</name>
</gene>
<dbReference type="InterPro" id="IPR029063">
    <property type="entry name" value="SAM-dependent_MTases_sf"/>
</dbReference>
<comment type="catalytic activity">
    <reaction evidence="9 10">
        <text>guanosine(37) in tRNA + S-adenosyl-L-methionine = N(1)-methylguanosine(37) in tRNA + S-adenosyl-L-homocysteine + H(+)</text>
        <dbReference type="Rhea" id="RHEA:36899"/>
        <dbReference type="Rhea" id="RHEA-COMP:10145"/>
        <dbReference type="Rhea" id="RHEA-COMP:10147"/>
        <dbReference type="ChEBI" id="CHEBI:15378"/>
        <dbReference type="ChEBI" id="CHEBI:57856"/>
        <dbReference type="ChEBI" id="CHEBI:59789"/>
        <dbReference type="ChEBI" id="CHEBI:73542"/>
        <dbReference type="ChEBI" id="CHEBI:74269"/>
        <dbReference type="EC" id="2.1.1.228"/>
    </reaction>
</comment>
<dbReference type="PANTHER" id="PTHR23245:SF36">
    <property type="entry name" value="TRNA (GUANINE(37)-N1)-METHYLTRANSFERASE"/>
    <property type="match status" value="1"/>
</dbReference>
<dbReference type="GO" id="GO:0005634">
    <property type="term" value="C:nucleus"/>
    <property type="evidence" value="ECO:0007669"/>
    <property type="project" value="UniProtKB-SubCell"/>
</dbReference>
<feature type="region of interest" description="Disordered" evidence="11">
    <location>
        <begin position="335"/>
        <end position="362"/>
    </location>
</feature>
<evidence type="ECO:0000256" key="7">
    <source>
        <dbReference type="ARBA" id="ARBA00023128"/>
    </source>
</evidence>
<dbReference type="HAMAP" id="MF_03152">
    <property type="entry name" value="TRM5"/>
    <property type="match status" value="1"/>
</dbReference>
<comment type="similarity">
    <text evidence="10">Belongs to the TRM5 / TYW2 family.</text>
</comment>
<dbReference type="Proteomes" id="UP000054567">
    <property type="component" value="Unassembled WGS sequence"/>
</dbReference>
<dbReference type="GO" id="GO:0002939">
    <property type="term" value="P:tRNA N1-guanine methylation"/>
    <property type="evidence" value="ECO:0007669"/>
    <property type="project" value="TreeGrafter"/>
</dbReference>
<feature type="domain" description="SAM-dependent methyltransferase TRM5/TYW2-type" evidence="12">
    <location>
        <begin position="154"/>
        <end position="476"/>
    </location>
</feature>
<dbReference type="GO" id="GO:0070901">
    <property type="term" value="P:mitochondrial tRNA methylation"/>
    <property type="evidence" value="ECO:0007669"/>
    <property type="project" value="UniProtKB-ARBA"/>
</dbReference>
<comment type="caution">
    <text evidence="10">Lacks conserved residue(s) required for the propagation of feature annotation.</text>
</comment>
<dbReference type="AlphaFoldDB" id="A0A0J6EUF1"/>
<reference evidence="14" key="2">
    <citation type="journal article" date="2009" name="Genome Res.">
        <title>Comparative genomic analyses of the human fungal pathogens Coccidioides and their relatives.</title>
        <authorList>
            <person name="Sharpton T.J."/>
            <person name="Stajich J.E."/>
            <person name="Rounsley S.D."/>
            <person name="Gardner M.J."/>
            <person name="Wortman J.R."/>
            <person name="Jordar V.S."/>
            <person name="Maiti R."/>
            <person name="Kodira C.D."/>
            <person name="Neafsey D.E."/>
            <person name="Zeng Q."/>
            <person name="Hung C.-Y."/>
            <person name="McMahan C."/>
            <person name="Muszewska A."/>
            <person name="Grynberg M."/>
            <person name="Mandel M.A."/>
            <person name="Kellner E.M."/>
            <person name="Barker B.M."/>
            <person name="Galgiani J.N."/>
            <person name="Orbach M.J."/>
            <person name="Kirkland T.N."/>
            <person name="Cole G.T."/>
            <person name="Henn M.R."/>
            <person name="Birren B.W."/>
            <person name="Taylor J.W."/>
        </authorList>
    </citation>
    <scope>NUCLEOTIDE SEQUENCE [LARGE SCALE GENOMIC DNA]</scope>
    <source>
        <strain evidence="14">RMSCC 3488</strain>
    </source>
</reference>
<evidence type="ECO:0000313" key="13">
    <source>
        <dbReference type="EMBL" id="KMM64151.1"/>
    </source>
</evidence>
<feature type="region of interest" description="Disordered" evidence="11">
    <location>
        <begin position="1"/>
        <end position="20"/>
    </location>
</feature>
<dbReference type="GO" id="GO:0052906">
    <property type="term" value="F:tRNA (guanine(37)-N1)-methyltransferase activity"/>
    <property type="evidence" value="ECO:0007669"/>
    <property type="project" value="UniProtKB-UniRule"/>
</dbReference>
<protein>
    <recommendedName>
        <fullName evidence="10">tRNA (guanine(37)-N1)-methyltransferase</fullName>
        <ecNumber evidence="10">2.1.1.228</ecNumber>
    </recommendedName>
    <alternativeName>
        <fullName evidence="10">M1G-methyltransferase</fullName>
    </alternativeName>
    <alternativeName>
        <fullName evidence="10">tRNA [GM37] methyltransferase</fullName>
    </alternativeName>
    <alternativeName>
        <fullName evidence="10">tRNA methyltransferase 5</fullName>
    </alternativeName>
</protein>
<keyword evidence="4 10" id="KW-0808">Transferase</keyword>
<organism evidence="13 14">
    <name type="scientific">Coccidioides posadasii RMSCC 3488</name>
    <dbReference type="NCBI Taxonomy" id="454284"/>
    <lineage>
        <taxon>Eukaryota</taxon>
        <taxon>Fungi</taxon>
        <taxon>Dikarya</taxon>
        <taxon>Ascomycota</taxon>
        <taxon>Pezizomycotina</taxon>
        <taxon>Eurotiomycetes</taxon>
        <taxon>Eurotiomycetidae</taxon>
        <taxon>Onygenales</taxon>
        <taxon>Onygenaceae</taxon>
        <taxon>Coccidioides</taxon>
    </lineage>
</organism>
<dbReference type="Pfam" id="PF25133">
    <property type="entry name" value="TYW2_N_2"/>
    <property type="match status" value="1"/>
</dbReference>
<evidence type="ECO:0000256" key="1">
    <source>
        <dbReference type="ARBA" id="ARBA00009775"/>
    </source>
</evidence>
<keyword evidence="6 10" id="KW-0819">tRNA processing</keyword>
<dbReference type="Pfam" id="PF02475">
    <property type="entry name" value="TRM5-TYW2_MTfase"/>
    <property type="match status" value="1"/>
</dbReference>
<evidence type="ECO:0000256" key="8">
    <source>
        <dbReference type="ARBA" id="ARBA00023242"/>
    </source>
</evidence>
<evidence type="ECO:0000313" key="14">
    <source>
        <dbReference type="Proteomes" id="UP000054567"/>
    </source>
</evidence>
<evidence type="ECO:0000256" key="2">
    <source>
        <dbReference type="ARBA" id="ARBA00022490"/>
    </source>
</evidence>
<comment type="function">
    <text evidence="10">Specifically methylates the N1 position of guanosine-37 in various cytoplasmic and mitochondrial tRNAs. Methylation is not dependent on the nature of the nucleoside 5' of the target nucleoside. This is the first step in the biosynthesis of wybutosine (yW), a modified base adjacent to the anticodon of tRNAs and required for accurate decoding.</text>
</comment>
<feature type="binding site" evidence="10">
    <location>
        <begin position="283"/>
        <end position="284"/>
    </location>
    <ligand>
        <name>S-adenosyl-L-methionine</name>
        <dbReference type="ChEBI" id="CHEBI:59789"/>
    </ligand>
</feature>
<keyword evidence="7 10" id="KW-0496">Mitochondrion</keyword>
<reference evidence="14" key="3">
    <citation type="journal article" date="2010" name="Genome Res.">
        <title>Population genomic sequencing of Coccidioides fungi reveals recent hybridization and transposon control.</title>
        <authorList>
            <person name="Neafsey D.E."/>
            <person name="Barker B.M."/>
            <person name="Sharpton T.J."/>
            <person name="Stajich J.E."/>
            <person name="Park D.J."/>
            <person name="Whiston E."/>
            <person name="Hung C.-Y."/>
            <person name="McMahan C."/>
            <person name="White J."/>
            <person name="Sykes S."/>
            <person name="Heiman D."/>
            <person name="Young S."/>
            <person name="Zeng Q."/>
            <person name="Abouelleil A."/>
            <person name="Aftuck L."/>
            <person name="Bessette D."/>
            <person name="Brown A."/>
            <person name="FitzGerald M."/>
            <person name="Lui A."/>
            <person name="Macdonald J.P."/>
            <person name="Priest M."/>
            <person name="Orbach M.J."/>
            <person name="Galgiani J.N."/>
            <person name="Kirkland T.N."/>
            <person name="Cole G.T."/>
            <person name="Birren B.W."/>
            <person name="Henn M.R."/>
            <person name="Taylor J.W."/>
            <person name="Rounsley S.D."/>
        </authorList>
    </citation>
    <scope>NUCLEOTIDE SEQUENCE [LARGE SCALE GENOMIC DNA]</scope>
    <source>
        <strain evidence="14">RMSCC 3488</strain>
    </source>
</reference>
<dbReference type="InterPro" id="IPR056743">
    <property type="entry name" value="TRM5-TYW2-like_MTfase"/>
</dbReference>
<evidence type="ECO:0000259" key="12">
    <source>
        <dbReference type="PROSITE" id="PS51684"/>
    </source>
</evidence>
<feature type="compositionally biased region" description="Basic and acidic residues" evidence="11">
    <location>
        <begin position="341"/>
        <end position="354"/>
    </location>
</feature>
<keyword evidence="8 10" id="KW-0539">Nucleus</keyword>
<evidence type="ECO:0000256" key="11">
    <source>
        <dbReference type="SAM" id="MobiDB-lite"/>
    </source>
</evidence>
<dbReference type="FunFam" id="3.30.300.110:FF:000001">
    <property type="entry name" value="tRNA (guanine(37)-N1)-methyltransferase"/>
    <property type="match status" value="1"/>
</dbReference>
<dbReference type="PROSITE" id="PS51684">
    <property type="entry name" value="SAM_MT_TRM5_TYW2"/>
    <property type="match status" value="1"/>
</dbReference>
<comment type="similarity">
    <text evidence="1">Belongs to the class I-like SAM-binding methyltransferase superfamily. TRM5/TYW2 family.</text>
</comment>
<dbReference type="EMBL" id="DS268109">
    <property type="protein sequence ID" value="KMM64151.1"/>
    <property type="molecule type" value="Genomic_DNA"/>
</dbReference>
<dbReference type="EC" id="2.1.1.228" evidence="10"/>
<evidence type="ECO:0000256" key="9">
    <source>
        <dbReference type="ARBA" id="ARBA00047783"/>
    </source>
</evidence>
<dbReference type="InterPro" id="IPR025792">
    <property type="entry name" value="tRNA_Gua_MeTrfase_euk"/>
</dbReference>
<dbReference type="Gene3D" id="3.30.300.110">
    <property type="entry name" value="Met-10+ protein-like domains"/>
    <property type="match status" value="1"/>
</dbReference>
<name>A0A0J6EUF1_COCPO</name>
<dbReference type="OrthoDB" id="408788at2759"/>
<dbReference type="VEuPathDB" id="FungiDB:CPAG_00503"/>
<keyword evidence="2 10" id="KW-0963">Cytoplasm</keyword>
<evidence type="ECO:0000256" key="6">
    <source>
        <dbReference type="ARBA" id="ARBA00022694"/>
    </source>
</evidence>
<comment type="subunit">
    <text evidence="10">Monomer.</text>
</comment>
<feature type="binding site" evidence="10">
    <location>
        <position position="372"/>
    </location>
    <ligand>
        <name>S-adenosyl-L-methionine</name>
        <dbReference type="ChEBI" id="CHEBI:59789"/>
    </ligand>
</feature>
<evidence type="ECO:0000256" key="3">
    <source>
        <dbReference type="ARBA" id="ARBA00022603"/>
    </source>
</evidence>
<feature type="compositionally biased region" description="Polar residues" evidence="11">
    <location>
        <begin position="1"/>
        <end position="17"/>
    </location>
</feature>
<dbReference type="SUPFAM" id="SSF53335">
    <property type="entry name" value="S-adenosyl-L-methionine-dependent methyltransferases"/>
    <property type="match status" value="1"/>
</dbReference>
<dbReference type="InterPro" id="IPR056744">
    <property type="entry name" value="TRM5/TYW2-like_N"/>
</dbReference>
<accession>A0A0J6EUF1</accession>
<sequence length="483" mass="55044">MSLAPVTQETPTNSSSDMFRPPVNRAMRVLDRSFFKKTVPLSAATVLENKNISRVKSELTKSNDMLALPRILPIRKPQVIKNEDDEARKCLLLREGVKADDVSTWSPTIKQLVEAKTVEVNPFDLQLDYDYWTYPDIISAILPEDELGETPVGFSQVGHIAHLNLRDQYLPYRHLIAEILMDKNTTVRTVINKIDDVGATSEFRTFAFEVLAGENNTNVIAHEQDCEFSFDFAKVYWNSRLSTEHTRLVSTFKEGEAVCDVMAGVGPFALPAAKKRVFVWANDLNPHGYERMVYGMKKNKVQEFMKAFNMNGRDFVKYAAKSLYEAEPAKVVIKPKISRSAQKEKRSKSPDRKTPPPQVYTSPRTFDHYIMNLPASAITFLDTFIGVYAGQEQLFAPHTDRRLPLIHVYCFSTNTEDGEFEKKEICERISKQIGFTITPEDCEGGTGNKEREVEIRSVRLVSPNKRMFCAKFRLPEEVAFKKD</sequence>
<comment type="subcellular location">
    <subcellularLocation>
        <location evidence="10">Mitochondrion matrix</location>
    </subcellularLocation>
    <subcellularLocation>
        <location evidence="10">Nucleus</location>
    </subcellularLocation>
    <subcellularLocation>
        <location evidence="10">Cytoplasm</location>
    </subcellularLocation>
    <text evidence="10">Predominantly in the mitochondria and in the nucleus.</text>
</comment>
<reference evidence="13 14" key="1">
    <citation type="submission" date="2007-06" db="EMBL/GenBank/DDBJ databases">
        <title>The Genome Sequence of Coccidioides posadasii RMSCC_3488.</title>
        <authorList>
            <consortium name="Coccidioides Genome Resources Consortium"/>
            <consortium name="The Broad Institute Genome Sequencing Platform"/>
            <person name="Henn M.R."/>
            <person name="Sykes S."/>
            <person name="Young S."/>
            <person name="Jaffe D."/>
            <person name="Berlin A."/>
            <person name="Alvarez P."/>
            <person name="Butler J."/>
            <person name="Gnerre S."/>
            <person name="Grabherr M."/>
            <person name="Mauceli E."/>
            <person name="Brockman W."/>
            <person name="Kodira C."/>
            <person name="Alvarado L."/>
            <person name="Zeng Q."/>
            <person name="Crawford M."/>
            <person name="Antoine C."/>
            <person name="Devon K."/>
            <person name="Galgiani J."/>
            <person name="Orsborn K."/>
            <person name="Lewis M.L."/>
            <person name="Nusbaum C."/>
            <person name="Galagan J."/>
            <person name="Birren B."/>
        </authorList>
    </citation>
    <scope>NUCLEOTIDE SEQUENCE [LARGE SCALE GENOMIC DNA]</scope>
    <source>
        <strain evidence="13 14">RMSCC 3488</strain>
    </source>
</reference>
<dbReference type="Gene3D" id="3.40.50.150">
    <property type="entry name" value="Vaccinia Virus protein VP39"/>
    <property type="match status" value="1"/>
</dbReference>
<evidence type="ECO:0000256" key="4">
    <source>
        <dbReference type="ARBA" id="ARBA00022679"/>
    </source>
</evidence>
<dbReference type="InterPro" id="IPR030382">
    <property type="entry name" value="MeTrfase_TRM5/TYW2"/>
</dbReference>
<dbReference type="GO" id="GO:0005759">
    <property type="term" value="C:mitochondrial matrix"/>
    <property type="evidence" value="ECO:0007669"/>
    <property type="project" value="UniProtKB-SubCell"/>
</dbReference>